<keyword evidence="2" id="KW-0547">Nucleotide-binding</keyword>
<evidence type="ECO:0000313" key="2">
    <source>
        <dbReference type="EMBL" id="HIV85198.1"/>
    </source>
</evidence>
<sequence>DKPKKIEVSVLYDDNAFVCKISNSSVKSKNSFLSTNKKDKNNHGFGIENIKSALGKYNSIYRFNQSDDSFILSFVIFEEYNL</sequence>
<evidence type="ECO:0000313" key="3">
    <source>
        <dbReference type="Proteomes" id="UP000824162"/>
    </source>
</evidence>
<accession>A0A9D1PPN2</accession>
<organism evidence="2 3">
    <name type="scientific">Candidatus Monoglobus merdigallinarum</name>
    <dbReference type="NCBI Taxonomy" id="2838698"/>
    <lineage>
        <taxon>Bacteria</taxon>
        <taxon>Bacillati</taxon>
        <taxon>Bacillota</taxon>
        <taxon>Clostridia</taxon>
        <taxon>Monoglobales</taxon>
        <taxon>Monoglobaceae</taxon>
        <taxon>Monoglobus</taxon>
    </lineage>
</organism>
<gene>
    <name evidence="2" type="ORF">H9900_00125</name>
</gene>
<dbReference type="AlphaFoldDB" id="A0A9D1PPN2"/>
<dbReference type="Pfam" id="PF14501">
    <property type="entry name" value="HATPase_c_5"/>
    <property type="match status" value="1"/>
</dbReference>
<protein>
    <submittedName>
        <fullName evidence="2">ATP-binding protein</fullName>
    </submittedName>
</protein>
<dbReference type="GO" id="GO:0005524">
    <property type="term" value="F:ATP binding"/>
    <property type="evidence" value="ECO:0007669"/>
    <property type="project" value="UniProtKB-KW"/>
</dbReference>
<name>A0A9D1PPN2_9FIRM</name>
<dbReference type="Proteomes" id="UP000824162">
    <property type="component" value="Unassembled WGS sequence"/>
</dbReference>
<dbReference type="InterPro" id="IPR032834">
    <property type="entry name" value="NatK-like_C"/>
</dbReference>
<keyword evidence="2" id="KW-0067">ATP-binding</keyword>
<reference evidence="2" key="1">
    <citation type="journal article" date="2021" name="PeerJ">
        <title>Extensive microbial diversity within the chicken gut microbiome revealed by metagenomics and culture.</title>
        <authorList>
            <person name="Gilroy R."/>
            <person name="Ravi A."/>
            <person name="Getino M."/>
            <person name="Pursley I."/>
            <person name="Horton D.L."/>
            <person name="Alikhan N.F."/>
            <person name="Baker D."/>
            <person name="Gharbi K."/>
            <person name="Hall N."/>
            <person name="Watson M."/>
            <person name="Adriaenssens E.M."/>
            <person name="Foster-Nyarko E."/>
            <person name="Jarju S."/>
            <person name="Secka A."/>
            <person name="Antonio M."/>
            <person name="Oren A."/>
            <person name="Chaudhuri R.R."/>
            <person name="La Ragione R."/>
            <person name="Hildebrand F."/>
            <person name="Pallen M.J."/>
        </authorList>
    </citation>
    <scope>NUCLEOTIDE SEQUENCE</scope>
    <source>
        <strain evidence="2">5790</strain>
    </source>
</reference>
<feature type="domain" description="Sensor histidine kinase NatK-like C-terminal" evidence="1">
    <location>
        <begin position="3"/>
        <end position="76"/>
    </location>
</feature>
<dbReference type="EMBL" id="DXIJ01000002">
    <property type="protein sequence ID" value="HIV85198.1"/>
    <property type="molecule type" value="Genomic_DNA"/>
</dbReference>
<proteinExistence type="predicted"/>
<evidence type="ECO:0000259" key="1">
    <source>
        <dbReference type="Pfam" id="PF14501"/>
    </source>
</evidence>
<comment type="caution">
    <text evidence="2">The sequence shown here is derived from an EMBL/GenBank/DDBJ whole genome shotgun (WGS) entry which is preliminary data.</text>
</comment>
<reference evidence="2" key="2">
    <citation type="submission" date="2021-04" db="EMBL/GenBank/DDBJ databases">
        <authorList>
            <person name="Gilroy R."/>
        </authorList>
    </citation>
    <scope>NUCLEOTIDE SEQUENCE</scope>
    <source>
        <strain evidence="2">5790</strain>
    </source>
</reference>
<feature type="non-terminal residue" evidence="2">
    <location>
        <position position="1"/>
    </location>
</feature>